<dbReference type="EMBL" id="CP013251">
    <property type="protein sequence ID" value="AMO54478.1"/>
    <property type="molecule type" value="Genomic_DNA"/>
</dbReference>
<proteinExistence type="predicted"/>
<name>A0A142B6V2_9GAMM</name>
<dbReference type="RefSeq" id="WP_051790621.1">
    <property type="nucleotide sequence ID" value="NZ_CP013251.1"/>
</dbReference>
<evidence type="ECO:0000313" key="3">
    <source>
        <dbReference type="EMBL" id="AMO54478.1"/>
    </source>
</evidence>
<protein>
    <submittedName>
        <fullName evidence="3">IS630 family transposase</fullName>
    </submittedName>
</protein>
<evidence type="ECO:0000313" key="4">
    <source>
        <dbReference type="Proteomes" id="UP000071065"/>
    </source>
</evidence>
<dbReference type="SUPFAM" id="SSF46689">
    <property type="entry name" value="Homeodomain-like"/>
    <property type="match status" value="1"/>
</dbReference>
<dbReference type="Proteomes" id="UP000071065">
    <property type="component" value="Chromosome"/>
</dbReference>
<dbReference type="InterPro" id="IPR009057">
    <property type="entry name" value="Homeodomain-like_sf"/>
</dbReference>
<reference evidence="3 4" key="1">
    <citation type="journal article" date="2016" name="Front. Microbiol.">
        <title>Genomic Insight into the Host-Endosymbiont Relationship of Endozoicomonas montiporae CL-33(T) with its Coral Host.</title>
        <authorList>
            <person name="Ding J.-Y."/>
            <person name="Shiu J.-H."/>
            <person name="Chen W.-M."/>
            <person name="Chiang Y.-R."/>
            <person name="Tang S.-L."/>
        </authorList>
    </citation>
    <scope>NUCLEOTIDE SEQUENCE [LARGE SCALE GENOMIC DNA]</scope>
    <source>
        <strain evidence="3 4">CL-33</strain>
    </source>
</reference>
<dbReference type="InterPro" id="IPR025959">
    <property type="entry name" value="Winged_HTH_dom"/>
</dbReference>
<feature type="domain" description="Winged helix-turn helix" evidence="2">
    <location>
        <begin position="97"/>
        <end position="145"/>
    </location>
</feature>
<sequence length="146" mass="16990">MSKIDGRKIPHQVRESIRMQAVQQWLDGISVPELSELHATHLSCVYLWVNRYKEGGFDALKTRPIHGRPPKLNIDQQEQLTQIISLKNPTDFGFYKTMWTRDIVASVIKTEFNVSMHPAAVGKMLRRWGLSPQRPVRKAWQQDQKK</sequence>
<dbReference type="STRING" id="570277.EZMO1_0212"/>
<dbReference type="InterPro" id="IPR055247">
    <property type="entry name" value="InsJ-like_HTH"/>
</dbReference>
<dbReference type="KEGG" id="emp:EZMO1_0212"/>
<evidence type="ECO:0000259" key="2">
    <source>
        <dbReference type="Pfam" id="PF13592"/>
    </source>
</evidence>
<evidence type="ECO:0000259" key="1">
    <source>
        <dbReference type="Pfam" id="PF13518"/>
    </source>
</evidence>
<gene>
    <name evidence="3" type="ORF">EZMO1_0212</name>
</gene>
<organism evidence="3 4">
    <name type="scientific">Endozoicomonas montiporae CL-33</name>
    <dbReference type="NCBI Taxonomy" id="570277"/>
    <lineage>
        <taxon>Bacteria</taxon>
        <taxon>Pseudomonadati</taxon>
        <taxon>Pseudomonadota</taxon>
        <taxon>Gammaproteobacteria</taxon>
        <taxon>Oceanospirillales</taxon>
        <taxon>Endozoicomonadaceae</taxon>
        <taxon>Endozoicomonas</taxon>
    </lineage>
</organism>
<dbReference type="Pfam" id="PF13592">
    <property type="entry name" value="HTH_33"/>
    <property type="match status" value="1"/>
</dbReference>
<accession>A0A142B6V2</accession>
<feature type="domain" description="Insertion element IS150 protein InsJ-like helix-turn-helix" evidence="1">
    <location>
        <begin position="18"/>
        <end position="69"/>
    </location>
</feature>
<dbReference type="Pfam" id="PF13518">
    <property type="entry name" value="HTH_28"/>
    <property type="match status" value="1"/>
</dbReference>
<dbReference type="OrthoDB" id="6199461at2"/>
<dbReference type="AlphaFoldDB" id="A0A142B6V2"/>
<dbReference type="PATRIC" id="fig|570277.3.peg.220"/>